<keyword evidence="3" id="KW-1185">Reference proteome</keyword>
<reference evidence="2 3" key="1">
    <citation type="journal article" date="2020" name="Nature">
        <title>Six reference-quality genomes reveal evolution of bat adaptations.</title>
        <authorList>
            <person name="Jebb D."/>
            <person name="Huang Z."/>
            <person name="Pippel M."/>
            <person name="Hughes G.M."/>
            <person name="Lavrichenko K."/>
            <person name="Devanna P."/>
            <person name="Winkler S."/>
            <person name="Jermiin L.S."/>
            <person name="Skirmuntt E.C."/>
            <person name="Katzourakis A."/>
            <person name="Burkitt-Gray L."/>
            <person name="Ray D.A."/>
            <person name="Sullivan K.A.M."/>
            <person name="Roscito J.G."/>
            <person name="Kirilenko B.M."/>
            <person name="Davalos L.M."/>
            <person name="Corthals A.P."/>
            <person name="Power M.L."/>
            <person name="Jones G."/>
            <person name="Ransome R.D."/>
            <person name="Dechmann D.K.N."/>
            <person name="Locatelli A.G."/>
            <person name="Puechmaille S.J."/>
            <person name="Fedrigo O."/>
            <person name="Jarvis E.D."/>
            <person name="Hiller M."/>
            <person name="Vernes S.C."/>
            <person name="Myers E.W."/>
            <person name="Teeling E.C."/>
        </authorList>
    </citation>
    <scope>NUCLEOTIDE SEQUENCE [LARGE SCALE GENOMIC DNA]</scope>
    <source>
        <strain evidence="2">MMolMol1</strain>
        <tissue evidence="2">Muscle</tissue>
    </source>
</reference>
<accession>A0A7J8CYW4</accession>
<gene>
    <name evidence="2" type="ORF">HJG59_009429</name>
</gene>
<dbReference type="InParanoid" id="A0A7J8CYW4"/>
<feature type="transmembrane region" description="Helical" evidence="1">
    <location>
        <begin position="20"/>
        <end position="42"/>
    </location>
</feature>
<name>A0A7J8CYW4_MOLMO</name>
<dbReference type="Proteomes" id="UP000550707">
    <property type="component" value="Unassembled WGS sequence"/>
</dbReference>
<keyword evidence="1" id="KW-0812">Transmembrane</keyword>
<sequence length="140" mass="16545">MIISLLDFELLDYTDNHMFVFVQYFVDTKVKIFIFILSHLFLKRFLLPQMIVGERKKLINEYFASFFRLFRRVATIVLNSQPPLWGFTFRCEESCLDELVSSVLCWTPCTVFSVGAHRNGWFLFPEALGKCHQPNCEEIM</sequence>
<protein>
    <submittedName>
        <fullName evidence="2">Uncharacterized protein</fullName>
    </submittedName>
</protein>
<keyword evidence="1" id="KW-0472">Membrane</keyword>
<comment type="caution">
    <text evidence="2">The sequence shown here is derived from an EMBL/GenBank/DDBJ whole genome shotgun (WGS) entry which is preliminary data.</text>
</comment>
<evidence type="ECO:0000313" key="3">
    <source>
        <dbReference type="Proteomes" id="UP000550707"/>
    </source>
</evidence>
<evidence type="ECO:0000313" key="2">
    <source>
        <dbReference type="EMBL" id="KAF6416107.1"/>
    </source>
</evidence>
<evidence type="ECO:0000256" key="1">
    <source>
        <dbReference type="SAM" id="Phobius"/>
    </source>
</evidence>
<dbReference type="EMBL" id="JACASF010000019">
    <property type="protein sequence ID" value="KAF6416107.1"/>
    <property type="molecule type" value="Genomic_DNA"/>
</dbReference>
<proteinExistence type="predicted"/>
<organism evidence="2 3">
    <name type="scientific">Molossus molossus</name>
    <name type="common">Pallas' mastiff bat</name>
    <name type="synonym">Vespertilio molossus</name>
    <dbReference type="NCBI Taxonomy" id="27622"/>
    <lineage>
        <taxon>Eukaryota</taxon>
        <taxon>Metazoa</taxon>
        <taxon>Chordata</taxon>
        <taxon>Craniata</taxon>
        <taxon>Vertebrata</taxon>
        <taxon>Euteleostomi</taxon>
        <taxon>Mammalia</taxon>
        <taxon>Eutheria</taxon>
        <taxon>Laurasiatheria</taxon>
        <taxon>Chiroptera</taxon>
        <taxon>Yangochiroptera</taxon>
        <taxon>Molossidae</taxon>
        <taxon>Molossus</taxon>
    </lineage>
</organism>
<keyword evidence="1" id="KW-1133">Transmembrane helix</keyword>
<dbReference type="AlphaFoldDB" id="A0A7J8CYW4"/>